<dbReference type="AlphaFoldDB" id="A0A0B7BAP6"/>
<accession>A0A0B7BAP6</accession>
<organism evidence="1">
    <name type="scientific">Arion vulgaris</name>
    <dbReference type="NCBI Taxonomy" id="1028688"/>
    <lineage>
        <taxon>Eukaryota</taxon>
        <taxon>Metazoa</taxon>
        <taxon>Spiralia</taxon>
        <taxon>Lophotrochozoa</taxon>
        <taxon>Mollusca</taxon>
        <taxon>Gastropoda</taxon>
        <taxon>Heterobranchia</taxon>
        <taxon>Euthyneura</taxon>
        <taxon>Panpulmonata</taxon>
        <taxon>Eupulmonata</taxon>
        <taxon>Stylommatophora</taxon>
        <taxon>Helicina</taxon>
        <taxon>Arionoidea</taxon>
        <taxon>Arionidae</taxon>
        <taxon>Arion</taxon>
    </lineage>
</organism>
<evidence type="ECO:0000313" key="1">
    <source>
        <dbReference type="EMBL" id="CEK89175.1"/>
    </source>
</evidence>
<feature type="non-terminal residue" evidence="1">
    <location>
        <position position="1"/>
    </location>
</feature>
<proteinExistence type="predicted"/>
<gene>
    <name evidence="1" type="primary">ORF169365</name>
</gene>
<name>A0A0B7BAP6_9EUPU</name>
<protein>
    <submittedName>
        <fullName evidence="1">Uncharacterized protein</fullName>
    </submittedName>
</protein>
<sequence>KIFSHKDRYTKFNNRIQNQCFRQPTDRFQAKNTRNRIVLSPFVCIVYPLLNKAL</sequence>
<reference evidence="1" key="1">
    <citation type="submission" date="2014-12" db="EMBL/GenBank/DDBJ databases">
        <title>Insight into the proteome of Arion vulgaris.</title>
        <authorList>
            <person name="Aradska J."/>
            <person name="Bulat T."/>
            <person name="Smidak R."/>
            <person name="Sarate P."/>
            <person name="Gangsoo J."/>
            <person name="Sialana F."/>
            <person name="Bilban M."/>
            <person name="Lubec G."/>
        </authorList>
    </citation>
    <scope>NUCLEOTIDE SEQUENCE</scope>
    <source>
        <tissue evidence="1">Skin</tissue>
    </source>
</reference>
<dbReference type="EMBL" id="HACG01042310">
    <property type="protein sequence ID" value="CEK89175.1"/>
    <property type="molecule type" value="Transcribed_RNA"/>
</dbReference>